<gene>
    <name evidence="2" type="ORF">FC83_GL003278</name>
</gene>
<feature type="transmembrane region" description="Helical" evidence="1">
    <location>
        <begin position="80"/>
        <end position="101"/>
    </location>
</feature>
<proteinExistence type="predicted"/>
<evidence type="ECO:0000313" key="2">
    <source>
        <dbReference type="EMBL" id="KRM33195.1"/>
    </source>
</evidence>
<evidence type="ECO:0000256" key="1">
    <source>
        <dbReference type="SAM" id="Phobius"/>
    </source>
</evidence>
<dbReference type="EMBL" id="AZGA01000057">
    <property type="protein sequence ID" value="KRM33195.1"/>
    <property type="molecule type" value="Genomic_DNA"/>
</dbReference>
<organism evidence="2 3">
    <name type="scientific">Agrilactobacillus composti DSM 18527 = JCM 14202</name>
    <dbReference type="NCBI Taxonomy" id="1423734"/>
    <lineage>
        <taxon>Bacteria</taxon>
        <taxon>Bacillati</taxon>
        <taxon>Bacillota</taxon>
        <taxon>Bacilli</taxon>
        <taxon>Lactobacillales</taxon>
        <taxon>Lactobacillaceae</taxon>
        <taxon>Agrilactobacillus</taxon>
    </lineage>
</organism>
<keyword evidence="1" id="KW-0812">Transmembrane</keyword>
<feature type="transmembrane region" description="Helical" evidence="1">
    <location>
        <begin position="55"/>
        <end position="74"/>
    </location>
</feature>
<keyword evidence="1" id="KW-1133">Transmembrane helix</keyword>
<name>X0PV62_9LACO</name>
<keyword evidence="1" id="KW-0472">Membrane</keyword>
<keyword evidence="3" id="KW-1185">Reference proteome</keyword>
<accession>X0PV62</accession>
<dbReference type="AlphaFoldDB" id="X0PV62"/>
<protein>
    <submittedName>
        <fullName evidence="2">Uncharacterized protein</fullName>
    </submittedName>
</protein>
<comment type="caution">
    <text evidence="2">The sequence shown here is derived from an EMBL/GenBank/DDBJ whole genome shotgun (WGS) entry which is preliminary data.</text>
</comment>
<dbReference type="Proteomes" id="UP000051236">
    <property type="component" value="Unassembled WGS sequence"/>
</dbReference>
<sequence>MAELGTTEVDVPVVPAGASEPAVCAGAELDVELDIDVELGAVDAGLLVAGVVRPAGVLVVLVAFVSAAGAVVVVPVSSAAWATFTLAKVVPTMASAVAVIAPTSPRLLVCQTRY</sequence>
<reference evidence="2 3" key="1">
    <citation type="journal article" date="2015" name="Genome Announc.">
        <title>Expanding the biotechnology potential of lactobacilli through comparative genomics of 213 strains and associated genera.</title>
        <authorList>
            <person name="Sun Z."/>
            <person name="Harris H.M."/>
            <person name="McCann A."/>
            <person name="Guo C."/>
            <person name="Argimon S."/>
            <person name="Zhang W."/>
            <person name="Yang X."/>
            <person name="Jeffery I.B."/>
            <person name="Cooney J.C."/>
            <person name="Kagawa T.F."/>
            <person name="Liu W."/>
            <person name="Song Y."/>
            <person name="Salvetti E."/>
            <person name="Wrobel A."/>
            <person name="Rasinkangas P."/>
            <person name="Parkhill J."/>
            <person name="Rea M.C."/>
            <person name="O'Sullivan O."/>
            <person name="Ritari J."/>
            <person name="Douillard F.P."/>
            <person name="Paul Ross R."/>
            <person name="Yang R."/>
            <person name="Briner A.E."/>
            <person name="Felis G.E."/>
            <person name="de Vos W.M."/>
            <person name="Barrangou R."/>
            <person name="Klaenhammer T.R."/>
            <person name="Caufield P.W."/>
            <person name="Cui Y."/>
            <person name="Zhang H."/>
            <person name="O'Toole P.W."/>
        </authorList>
    </citation>
    <scope>NUCLEOTIDE SEQUENCE [LARGE SCALE GENOMIC DNA]</scope>
    <source>
        <strain evidence="2 3">DSM 18527</strain>
    </source>
</reference>
<evidence type="ECO:0000313" key="3">
    <source>
        <dbReference type="Proteomes" id="UP000051236"/>
    </source>
</evidence>